<accession>A0AAV0AII1</accession>
<proteinExistence type="inferred from homology"/>
<dbReference type="GO" id="GO:0005737">
    <property type="term" value="C:cytoplasm"/>
    <property type="evidence" value="ECO:0007669"/>
    <property type="project" value="UniProtKB-SubCell"/>
</dbReference>
<dbReference type="Pfam" id="PF00977">
    <property type="entry name" value="His_biosynth"/>
    <property type="match status" value="1"/>
</dbReference>
<evidence type="ECO:0000256" key="6">
    <source>
        <dbReference type="ARBA" id="ARBA00022605"/>
    </source>
</evidence>
<evidence type="ECO:0000256" key="11">
    <source>
        <dbReference type="RuleBase" id="RU003657"/>
    </source>
</evidence>
<dbReference type="Proteomes" id="UP001153365">
    <property type="component" value="Unassembled WGS sequence"/>
</dbReference>
<comment type="pathway">
    <text evidence="2 12">Amino-acid biosynthesis; L-histidine biosynthesis; L-histidine from 5-phospho-alpha-D-ribose 1-diphosphate: step 4/9.</text>
</comment>
<evidence type="ECO:0000256" key="1">
    <source>
        <dbReference type="ARBA" id="ARBA00000901"/>
    </source>
</evidence>
<dbReference type="CDD" id="cd04723">
    <property type="entry name" value="HisA_HisF"/>
    <property type="match status" value="1"/>
</dbReference>
<evidence type="ECO:0000313" key="14">
    <source>
        <dbReference type="Proteomes" id="UP001153365"/>
    </source>
</evidence>
<protein>
    <recommendedName>
        <fullName evidence="5 12">1-(5-phosphoribosyl)-5-[(5-phosphoribosylamino)methylideneamino] imidazole-4-carboxamide isomerase</fullName>
        <ecNumber evidence="4 12">5.3.1.16</ecNumber>
    </recommendedName>
    <alternativeName>
        <fullName evidence="10 12">5-proFAR isomerase</fullName>
    </alternativeName>
    <alternativeName>
        <fullName evidence="9 12">Phosphoribosylformimino-5-aminoimidazole carboxamide ribotide isomerase</fullName>
    </alternativeName>
</protein>
<dbReference type="FunFam" id="3.20.20.70:FF:000110">
    <property type="entry name" value="1-(5-phosphoribosyl)-5-[(5-phosphoribosylamino)methylideneamino] imidazole-4-carboxamide isomerase, chloroplastic"/>
    <property type="match status" value="1"/>
</dbReference>
<dbReference type="AlphaFoldDB" id="A0AAV0AII1"/>
<dbReference type="GO" id="GO:0000105">
    <property type="term" value="P:L-histidine biosynthetic process"/>
    <property type="evidence" value="ECO:0007669"/>
    <property type="project" value="UniProtKB-KW"/>
</dbReference>
<dbReference type="EC" id="5.3.1.16" evidence="4 12"/>
<dbReference type="NCBIfam" id="TIGR02129">
    <property type="entry name" value="hisA_euk"/>
    <property type="match status" value="1"/>
</dbReference>
<comment type="subcellular location">
    <subcellularLocation>
        <location evidence="12">Cytoplasm</location>
    </subcellularLocation>
</comment>
<keyword evidence="7 11" id="KW-0368">Histidine biosynthesis</keyword>
<dbReference type="PANTHER" id="PTHR43090">
    <property type="entry name" value="1-(5-PHOSPHORIBOSYL)-5-[(5-PHOSPHORIBOSYLAMINO)METHYLIDENEAMINO] IMIDAZOLE-4-CARBOXAMIDE ISOMERASE"/>
    <property type="match status" value="1"/>
</dbReference>
<sequence length="256" mass="28795">MTIFKPCIDLHAGQVKQIVGGSLDLNDLDSLRTNFESSQPIEFYTDLYRRHGLRGTHLIKLGPSNDEVARIGLKSWPGNLQIGGGINDENCFEWLDCGAEKIIVTSYLFPEKRLSTQRLRKLCELVGRGRLVVDLSCKQHQSSWMVAMNQWRDLTDTEINEETLSNMSQFCSEFLVHAADYEGLCQGIDTKLVECLGKWSPIPVTYAGGANSLKDLNLVDRLSNGIVDLTYGSSLDIFGGNKVKFMDLVEWNDKRK</sequence>
<reference evidence="13" key="1">
    <citation type="submission" date="2022-06" db="EMBL/GenBank/DDBJ databases">
        <authorList>
            <consortium name="SYNGENTA / RWTH Aachen University"/>
        </authorList>
    </citation>
    <scope>NUCLEOTIDE SEQUENCE</scope>
</reference>
<dbReference type="SUPFAM" id="SSF51366">
    <property type="entry name" value="Ribulose-phoshate binding barrel"/>
    <property type="match status" value="1"/>
</dbReference>
<evidence type="ECO:0000256" key="8">
    <source>
        <dbReference type="ARBA" id="ARBA00023235"/>
    </source>
</evidence>
<dbReference type="GO" id="GO:0003949">
    <property type="term" value="F:1-(5-phosphoribosyl)-5-[(5-phosphoribosylamino)methylideneamino]imidazole-4-carboxamide isomerase activity"/>
    <property type="evidence" value="ECO:0007669"/>
    <property type="project" value="UniProtKB-EC"/>
</dbReference>
<keyword evidence="8 12" id="KW-0413">Isomerase</keyword>
<dbReference type="InterPro" id="IPR011060">
    <property type="entry name" value="RibuloseP-bd_barrel"/>
</dbReference>
<evidence type="ECO:0000256" key="3">
    <source>
        <dbReference type="ARBA" id="ARBA00009667"/>
    </source>
</evidence>
<dbReference type="InterPro" id="IPR013785">
    <property type="entry name" value="Aldolase_TIM"/>
</dbReference>
<dbReference type="Gene3D" id="3.20.20.70">
    <property type="entry name" value="Aldolase class I"/>
    <property type="match status" value="1"/>
</dbReference>
<evidence type="ECO:0000313" key="13">
    <source>
        <dbReference type="EMBL" id="CAH7666875.1"/>
    </source>
</evidence>
<comment type="catalytic activity">
    <reaction evidence="1 12">
        <text>1-(5-phospho-beta-D-ribosyl)-5-[(5-phospho-beta-D-ribosylamino)methylideneamino]imidazole-4-carboxamide = 5-[(5-phospho-1-deoxy-D-ribulos-1-ylimino)methylamino]-1-(5-phospho-beta-D-ribosyl)imidazole-4-carboxamide</text>
        <dbReference type="Rhea" id="RHEA:15469"/>
        <dbReference type="ChEBI" id="CHEBI:58435"/>
        <dbReference type="ChEBI" id="CHEBI:58525"/>
        <dbReference type="EC" id="5.3.1.16"/>
    </reaction>
</comment>
<dbReference type="InterPro" id="IPR006062">
    <property type="entry name" value="His_biosynth"/>
</dbReference>
<organism evidence="13 14">
    <name type="scientific">Phakopsora pachyrhizi</name>
    <name type="common">Asian soybean rust disease fungus</name>
    <dbReference type="NCBI Taxonomy" id="170000"/>
    <lineage>
        <taxon>Eukaryota</taxon>
        <taxon>Fungi</taxon>
        <taxon>Dikarya</taxon>
        <taxon>Basidiomycota</taxon>
        <taxon>Pucciniomycotina</taxon>
        <taxon>Pucciniomycetes</taxon>
        <taxon>Pucciniales</taxon>
        <taxon>Phakopsoraceae</taxon>
        <taxon>Phakopsora</taxon>
    </lineage>
</organism>
<evidence type="ECO:0000256" key="10">
    <source>
        <dbReference type="ARBA" id="ARBA00031376"/>
    </source>
</evidence>
<dbReference type="InterPro" id="IPR011858">
    <property type="entry name" value="His6/HISN3"/>
</dbReference>
<comment type="similarity">
    <text evidence="3 11">Belongs to the HisA/HisF family.</text>
</comment>
<dbReference type="InterPro" id="IPR044524">
    <property type="entry name" value="Isoase_HisA-like"/>
</dbReference>
<keyword evidence="14" id="KW-1185">Reference proteome</keyword>
<gene>
    <name evidence="13" type="ORF">PPACK8108_LOCUS1236</name>
</gene>
<evidence type="ECO:0000256" key="2">
    <source>
        <dbReference type="ARBA" id="ARBA00005133"/>
    </source>
</evidence>
<dbReference type="PANTHER" id="PTHR43090:SF2">
    <property type="entry name" value="1-(5-PHOSPHORIBOSYL)-5-[(5-PHOSPHORIBOSYLAMINO)METHYLIDENEAMINO] IMIDAZOLE-4-CARBOXAMIDE ISOMERASE"/>
    <property type="match status" value="1"/>
</dbReference>
<evidence type="ECO:0000256" key="12">
    <source>
        <dbReference type="RuleBase" id="RU364022"/>
    </source>
</evidence>
<evidence type="ECO:0000256" key="5">
    <source>
        <dbReference type="ARBA" id="ARBA00018464"/>
    </source>
</evidence>
<evidence type="ECO:0000256" key="4">
    <source>
        <dbReference type="ARBA" id="ARBA00012550"/>
    </source>
</evidence>
<keyword evidence="12" id="KW-0963">Cytoplasm</keyword>
<keyword evidence="6 11" id="KW-0028">Amino-acid biosynthesis</keyword>
<comment type="caution">
    <text evidence="13">The sequence shown here is derived from an EMBL/GenBank/DDBJ whole genome shotgun (WGS) entry which is preliminary data.</text>
</comment>
<dbReference type="EMBL" id="CALTRL010000172">
    <property type="protein sequence ID" value="CAH7666875.1"/>
    <property type="molecule type" value="Genomic_DNA"/>
</dbReference>
<dbReference type="GO" id="GO:0000162">
    <property type="term" value="P:L-tryptophan biosynthetic process"/>
    <property type="evidence" value="ECO:0007669"/>
    <property type="project" value="TreeGrafter"/>
</dbReference>
<evidence type="ECO:0000256" key="7">
    <source>
        <dbReference type="ARBA" id="ARBA00023102"/>
    </source>
</evidence>
<name>A0AAV0AII1_PHAPC</name>
<evidence type="ECO:0000256" key="9">
    <source>
        <dbReference type="ARBA" id="ARBA00030547"/>
    </source>
</evidence>